<gene>
    <name evidence="1" type="ORF">LC087_09830</name>
</gene>
<evidence type="ECO:0000313" key="1">
    <source>
        <dbReference type="EMBL" id="WLR41241.1"/>
    </source>
</evidence>
<evidence type="ECO:0000313" key="2">
    <source>
        <dbReference type="Proteomes" id="UP001197974"/>
    </source>
</evidence>
<name>A0ABY9JPA7_9BACI</name>
<dbReference type="SUPFAM" id="SSF160755">
    <property type="entry name" value="YugN-like"/>
    <property type="match status" value="1"/>
</dbReference>
<dbReference type="Pfam" id="PF08868">
    <property type="entry name" value="YugN"/>
    <property type="match status" value="1"/>
</dbReference>
<organism evidence="1 2">
    <name type="scientific">Bacillus carboniphilus</name>
    <dbReference type="NCBI Taxonomy" id="86663"/>
    <lineage>
        <taxon>Bacteria</taxon>
        <taxon>Bacillati</taxon>
        <taxon>Bacillota</taxon>
        <taxon>Bacilli</taxon>
        <taxon>Bacillales</taxon>
        <taxon>Bacillaceae</taxon>
        <taxon>Bacillus</taxon>
    </lineage>
</organism>
<protein>
    <submittedName>
        <fullName evidence="1">YugN-like family protein</fullName>
    </submittedName>
</protein>
<proteinExistence type="predicted"/>
<dbReference type="RefSeq" id="WP_226540216.1">
    <property type="nucleotide sequence ID" value="NZ_CP129013.1"/>
</dbReference>
<sequence length="139" mass="15962">MIELPSKLEKRQYKLDFLEEALKPLGFSIGGNWDYDHGSFDYKMDDHVGYQFVRIPFKVVDGQLDTKGVQVELMRPYILSHKYQIGLDDHVHIGNLSASFDQFQEPQDPDATVPSEIIPVGKQIVKKVEKLLLTSQNKQ</sequence>
<dbReference type="InterPro" id="IPR036491">
    <property type="entry name" value="YugN-like_sf"/>
</dbReference>
<reference evidence="1 2" key="1">
    <citation type="submission" date="2023-06" db="EMBL/GenBank/DDBJ databases">
        <title>Five Gram-positive bacteria isolated from mangrove sediments in Shenzhen, Guangdong, China.</title>
        <authorList>
            <person name="Yu S."/>
            <person name="Zheng W."/>
            <person name="Huang Y."/>
        </authorList>
    </citation>
    <scope>NUCLEOTIDE SEQUENCE [LARGE SCALE GENOMIC DNA]</scope>
    <source>
        <strain evidence="1 2">SaN35-3</strain>
    </source>
</reference>
<dbReference type="EMBL" id="CP129013">
    <property type="protein sequence ID" value="WLR41241.1"/>
    <property type="molecule type" value="Genomic_DNA"/>
</dbReference>
<keyword evidence="2" id="KW-1185">Reference proteome</keyword>
<dbReference type="Gene3D" id="3.30.310.100">
    <property type="entry name" value="YugN-like"/>
    <property type="match status" value="1"/>
</dbReference>
<dbReference type="InterPro" id="IPR014967">
    <property type="entry name" value="Uncharacterised_YugN-like"/>
</dbReference>
<accession>A0ABY9JPA7</accession>
<dbReference type="Proteomes" id="UP001197974">
    <property type="component" value="Chromosome"/>
</dbReference>